<feature type="domain" description="HTH cro/C1-type" evidence="6">
    <location>
        <begin position="1"/>
        <end position="46"/>
    </location>
</feature>
<dbReference type="CDD" id="cd01392">
    <property type="entry name" value="HTH_LacI"/>
    <property type="match status" value="1"/>
</dbReference>
<dbReference type="SUPFAM" id="SSF53822">
    <property type="entry name" value="Periplasmic binding protein-like I"/>
    <property type="match status" value="1"/>
</dbReference>
<dbReference type="Pfam" id="PF00356">
    <property type="entry name" value="LacI"/>
    <property type="match status" value="1"/>
</dbReference>
<feature type="DNA-binding region" description="H-T-H motif" evidence="4">
    <location>
        <begin position="2"/>
        <end position="21"/>
    </location>
</feature>
<evidence type="ECO:0000259" key="7">
    <source>
        <dbReference type="PROSITE" id="PS50977"/>
    </source>
</evidence>
<evidence type="ECO:0000256" key="3">
    <source>
        <dbReference type="ARBA" id="ARBA00023163"/>
    </source>
</evidence>
<dbReference type="SMART" id="SM00354">
    <property type="entry name" value="HTH_LACI"/>
    <property type="match status" value="1"/>
</dbReference>
<dbReference type="InterPro" id="IPR010982">
    <property type="entry name" value="Lambda_DNA-bd_dom_sf"/>
</dbReference>
<protein>
    <submittedName>
        <fullName evidence="8">LacI family DNA-binding transcriptional regulator</fullName>
    </submittedName>
</protein>
<feature type="domain" description="HTH tetR-type" evidence="7">
    <location>
        <begin position="1"/>
        <end position="39"/>
    </location>
</feature>
<dbReference type="PANTHER" id="PTHR30146:SF24">
    <property type="entry name" value="XYLOSE OPERON REGULATORY PROTEIN"/>
    <property type="match status" value="1"/>
</dbReference>
<dbReference type="PROSITE" id="PS50932">
    <property type="entry name" value="HTH_LACI_2"/>
    <property type="match status" value="1"/>
</dbReference>
<sequence length="331" mass="37183">MTVREIAKLAGVSPSSVSRYFTENENVSKSVAEKIEAVLGKEEGQTQVKSREKNKTLVLITPHKRLAFYSELLRMFMEQAPSYGIQIVFLPVYKCQTSQCRSILTRLKPHGFILLEEDESSMIYEFARKMKIPVVLCAEDSVDVKDGGYIHVNDVLAAYEGTRYLLGLGHRKIVFFTNYGKGVNASYQRIIGCTKAMSETGLAFEEPYVQYGALTRENGYAFAQKIIKDQLDFTAIFAFSDEMACGAICGLQDMGIRVPQDVSVLGFDDLPIAEQIRPRLTTMHQPLEEFIRCALDFFSSESTMEISREIMLPHSIIIRDSCASVKKGEGE</sequence>
<evidence type="ECO:0000256" key="4">
    <source>
        <dbReference type="PROSITE-ProRule" id="PRU00335"/>
    </source>
</evidence>
<dbReference type="EMBL" id="JACOPF010000001">
    <property type="protein sequence ID" value="MBC5689119.1"/>
    <property type="molecule type" value="Genomic_DNA"/>
</dbReference>
<proteinExistence type="predicted"/>
<evidence type="ECO:0000256" key="1">
    <source>
        <dbReference type="ARBA" id="ARBA00023015"/>
    </source>
</evidence>
<dbReference type="InterPro" id="IPR001647">
    <property type="entry name" value="HTH_TetR"/>
</dbReference>
<evidence type="ECO:0000256" key="2">
    <source>
        <dbReference type="ARBA" id="ARBA00023125"/>
    </source>
</evidence>
<evidence type="ECO:0000259" key="6">
    <source>
        <dbReference type="PROSITE" id="PS50943"/>
    </source>
</evidence>
<organism evidence="8 9">
    <name type="scientific">Mediterraneibacter hominis</name>
    <dbReference type="NCBI Taxonomy" id="2763054"/>
    <lineage>
        <taxon>Bacteria</taxon>
        <taxon>Bacillati</taxon>
        <taxon>Bacillota</taxon>
        <taxon>Clostridia</taxon>
        <taxon>Lachnospirales</taxon>
        <taxon>Lachnospiraceae</taxon>
        <taxon>Mediterraneibacter</taxon>
    </lineage>
</organism>
<keyword evidence="9" id="KW-1185">Reference proteome</keyword>
<keyword evidence="3" id="KW-0804">Transcription</keyword>
<evidence type="ECO:0000313" key="9">
    <source>
        <dbReference type="Proteomes" id="UP000652477"/>
    </source>
</evidence>
<dbReference type="Gene3D" id="3.40.50.2300">
    <property type="match status" value="2"/>
</dbReference>
<dbReference type="RefSeq" id="WP_186875685.1">
    <property type="nucleotide sequence ID" value="NZ_JACOPF010000001.1"/>
</dbReference>
<dbReference type="PANTHER" id="PTHR30146">
    <property type="entry name" value="LACI-RELATED TRANSCRIPTIONAL REPRESSOR"/>
    <property type="match status" value="1"/>
</dbReference>
<reference evidence="8" key="1">
    <citation type="submission" date="2020-08" db="EMBL/GenBank/DDBJ databases">
        <title>Genome public.</title>
        <authorList>
            <person name="Liu C."/>
            <person name="Sun Q."/>
        </authorList>
    </citation>
    <scope>NUCLEOTIDE SEQUENCE</scope>
    <source>
        <strain evidence="8">NSJ-55</strain>
    </source>
</reference>
<dbReference type="InterPro" id="IPR046335">
    <property type="entry name" value="LacI/GalR-like_sensor"/>
</dbReference>
<dbReference type="PROSITE" id="PS50977">
    <property type="entry name" value="HTH_TETR_2"/>
    <property type="match status" value="1"/>
</dbReference>
<keyword evidence="2 4" id="KW-0238">DNA-binding</keyword>
<evidence type="ECO:0000259" key="5">
    <source>
        <dbReference type="PROSITE" id="PS50932"/>
    </source>
</evidence>
<dbReference type="GO" id="GO:0003700">
    <property type="term" value="F:DNA-binding transcription factor activity"/>
    <property type="evidence" value="ECO:0007669"/>
    <property type="project" value="TreeGrafter"/>
</dbReference>
<dbReference type="GO" id="GO:0000976">
    <property type="term" value="F:transcription cis-regulatory region binding"/>
    <property type="evidence" value="ECO:0007669"/>
    <property type="project" value="TreeGrafter"/>
</dbReference>
<dbReference type="PROSITE" id="PS50943">
    <property type="entry name" value="HTH_CROC1"/>
    <property type="match status" value="1"/>
</dbReference>
<dbReference type="InterPro" id="IPR028082">
    <property type="entry name" value="Peripla_BP_I"/>
</dbReference>
<dbReference type="InterPro" id="IPR001387">
    <property type="entry name" value="Cro/C1-type_HTH"/>
</dbReference>
<dbReference type="SUPFAM" id="SSF47413">
    <property type="entry name" value="lambda repressor-like DNA-binding domains"/>
    <property type="match status" value="1"/>
</dbReference>
<dbReference type="AlphaFoldDB" id="A0A923LIY9"/>
<name>A0A923LIY9_9FIRM</name>
<dbReference type="Pfam" id="PF13377">
    <property type="entry name" value="Peripla_BP_3"/>
    <property type="match status" value="1"/>
</dbReference>
<evidence type="ECO:0000313" key="8">
    <source>
        <dbReference type="EMBL" id="MBC5689119.1"/>
    </source>
</evidence>
<feature type="domain" description="HTH lacI-type" evidence="5">
    <location>
        <begin position="1"/>
        <end position="38"/>
    </location>
</feature>
<dbReference type="CDD" id="cd06267">
    <property type="entry name" value="PBP1_LacI_sugar_binding-like"/>
    <property type="match status" value="1"/>
</dbReference>
<gene>
    <name evidence="8" type="ORF">H8S37_09290</name>
</gene>
<dbReference type="Proteomes" id="UP000652477">
    <property type="component" value="Unassembled WGS sequence"/>
</dbReference>
<comment type="caution">
    <text evidence="8">The sequence shown here is derived from an EMBL/GenBank/DDBJ whole genome shotgun (WGS) entry which is preliminary data.</text>
</comment>
<dbReference type="Gene3D" id="1.10.260.40">
    <property type="entry name" value="lambda repressor-like DNA-binding domains"/>
    <property type="match status" value="1"/>
</dbReference>
<accession>A0A923LIY9</accession>
<keyword evidence="1" id="KW-0805">Transcription regulation</keyword>
<dbReference type="InterPro" id="IPR000843">
    <property type="entry name" value="HTH_LacI"/>
</dbReference>